<protein>
    <submittedName>
        <fullName evidence="2">Uncharacterized protein</fullName>
    </submittedName>
</protein>
<accession>A0A6A5RGG7</accession>
<keyword evidence="3" id="KW-1185">Reference proteome</keyword>
<dbReference type="Proteomes" id="UP000800082">
    <property type="component" value="Unassembled WGS sequence"/>
</dbReference>
<sequence>MGSPRFFITDEDIELIWCGYEETLRDTPFGDAVLWFILEQVMSGTHALADEVRWLLEQDEYADLKARVRCELKKAEWRSMGRTSFLDRRHKDRGSMMAVGGSESMLEGKESANVGVAGTDKPLPRLPATS</sequence>
<dbReference type="OrthoDB" id="3796468at2759"/>
<evidence type="ECO:0000313" key="3">
    <source>
        <dbReference type="Proteomes" id="UP000800082"/>
    </source>
</evidence>
<name>A0A6A5RGG7_9PLEO</name>
<evidence type="ECO:0000256" key="1">
    <source>
        <dbReference type="SAM" id="MobiDB-lite"/>
    </source>
</evidence>
<dbReference type="EMBL" id="ML978976">
    <property type="protein sequence ID" value="KAF1926599.1"/>
    <property type="molecule type" value="Genomic_DNA"/>
</dbReference>
<evidence type="ECO:0000313" key="2">
    <source>
        <dbReference type="EMBL" id="KAF1926599.1"/>
    </source>
</evidence>
<dbReference type="RefSeq" id="XP_033446851.1">
    <property type="nucleotide sequence ID" value="XM_033593210.1"/>
</dbReference>
<proteinExistence type="predicted"/>
<dbReference type="AlphaFoldDB" id="A0A6A5RGG7"/>
<organism evidence="2 3">
    <name type="scientific">Didymella exigua CBS 183.55</name>
    <dbReference type="NCBI Taxonomy" id="1150837"/>
    <lineage>
        <taxon>Eukaryota</taxon>
        <taxon>Fungi</taxon>
        <taxon>Dikarya</taxon>
        <taxon>Ascomycota</taxon>
        <taxon>Pezizomycotina</taxon>
        <taxon>Dothideomycetes</taxon>
        <taxon>Pleosporomycetidae</taxon>
        <taxon>Pleosporales</taxon>
        <taxon>Pleosporineae</taxon>
        <taxon>Didymellaceae</taxon>
        <taxon>Didymella</taxon>
    </lineage>
</organism>
<dbReference type="GeneID" id="54350878"/>
<reference evidence="2" key="1">
    <citation type="journal article" date="2020" name="Stud. Mycol.">
        <title>101 Dothideomycetes genomes: a test case for predicting lifestyles and emergence of pathogens.</title>
        <authorList>
            <person name="Haridas S."/>
            <person name="Albert R."/>
            <person name="Binder M."/>
            <person name="Bloem J."/>
            <person name="Labutti K."/>
            <person name="Salamov A."/>
            <person name="Andreopoulos B."/>
            <person name="Baker S."/>
            <person name="Barry K."/>
            <person name="Bills G."/>
            <person name="Bluhm B."/>
            <person name="Cannon C."/>
            <person name="Castanera R."/>
            <person name="Culley D."/>
            <person name="Daum C."/>
            <person name="Ezra D."/>
            <person name="Gonzalez J."/>
            <person name="Henrissat B."/>
            <person name="Kuo A."/>
            <person name="Liang C."/>
            <person name="Lipzen A."/>
            <person name="Lutzoni F."/>
            <person name="Magnuson J."/>
            <person name="Mondo S."/>
            <person name="Nolan M."/>
            <person name="Ohm R."/>
            <person name="Pangilinan J."/>
            <person name="Park H.-J."/>
            <person name="Ramirez L."/>
            <person name="Alfaro M."/>
            <person name="Sun H."/>
            <person name="Tritt A."/>
            <person name="Yoshinaga Y."/>
            <person name="Zwiers L.-H."/>
            <person name="Turgeon B."/>
            <person name="Goodwin S."/>
            <person name="Spatafora J."/>
            <person name="Crous P."/>
            <person name="Grigoriev I."/>
        </authorList>
    </citation>
    <scope>NUCLEOTIDE SEQUENCE</scope>
    <source>
        <strain evidence="2">CBS 183.55</strain>
    </source>
</reference>
<gene>
    <name evidence="2" type="ORF">M421DRAFT_422575</name>
</gene>
<feature type="region of interest" description="Disordered" evidence="1">
    <location>
        <begin position="92"/>
        <end position="130"/>
    </location>
</feature>